<keyword evidence="4" id="KW-1185">Reference proteome</keyword>
<feature type="transmembrane region" description="Helical" evidence="2">
    <location>
        <begin position="186"/>
        <end position="204"/>
    </location>
</feature>
<sequence>MRELRSGQGTWERLGTDLPVIPTTRQRAGIGPGEVERVEAVEASGKAPPARGVAAGEAVRGAETEVRPGLAEVSEVTGRRGDTGARRAPPPGRPREPGPGLHPGEYTAGHGSSSGRPGNRYEGMTSGERRTPRFEVKRRVQHSSPEVRRPPLPKTTESVRRGTMAQTVPRTLVRTRRSRRQGRRHPAVATLMALPLAVLLLLVFDGWETVATQASSVGVMLGR</sequence>
<evidence type="ECO:0000256" key="1">
    <source>
        <dbReference type="SAM" id="MobiDB-lite"/>
    </source>
</evidence>
<evidence type="ECO:0000256" key="2">
    <source>
        <dbReference type="SAM" id="Phobius"/>
    </source>
</evidence>
<dbReference type="Proteomes" id="UP001499878">
    <property type="component" value="Unassembled WGS sequence"/>
</dbReference>
<feature type="region of interest" description="Disordered" evidence="1">
    <location>
        <begin position="42"/>
        <end position="165"/>
    </location>
</feature>
<name>A0ABP9TAG3_9ACTN</name>
<keyword evidence="2" id="KW-0472">Membrane</keyword>
<keyword evidence="2" id="KW-1133">Transmembrane helix</keyword>
<proteinExistence type="predicted"/>
<dbReference type="EMBL" id="BAABJR010000016">
    <property type="protein sequence ID" value="GAA5213968.1"/>
    <property type="molecule type" value="Genomic_DNA"/>
</dbReference>
<evidence type="ECO:0000313" key="4">
    <source>
        <dbReference type="Proteomes" id="UP001499878"/>
    </source>
</evidence>
<reference evidence="4" key="1">
    <citation type="journal article" date="2019" name="Int. J. Syst. Evol. Microbiol.">
        <title>The Global Catalogue of Microorganisms (GCM) 10K type strain sequencing project: providing services to taxonomists for standard genome sequencing and annotation.</title>
        <authorList>
            <consortium name="The Broad Institute Genomics Platform"/>
            <consortium name="The Broad Institute Genome Sequencing Center for Infectious Disease"/>
            <person name="Wu L."/>
            <person name="Ma J."/>
        </authorList>
    </citation>
    <scope>NUCLEOTIDE SEQUENCE [LARGE SCALE GENOMIC DNA]</scope>
    <source>
        <strain evidence="4">JCM 18306</strain>
    </source>
</reference>
<comment type="caution">
    <text evidence="3">The sequence shown here is derived from an EMBL/GenBank/DDBJ whole genome shotgun (WGS) entry which is preliminary data.</text>
</comment>
<feature type="compositionally biased region" description="Basic and acidic residues" evidence="1">
    <location>
        <begin position="127"/>
        <end position="138"/>
    </location>
</feature>
<feature type="compositionally biased region" description="Low complexity" evidence="1">
    <location>
        <begin position="47"/>
        <end position="59"/>
    </location>
</feature>
<gene>
    <name evidence="3" type="ORF">GCM10023323_57020</name>
</gene>
<keyword evidence="2" id="KW-0812">Transmembrane</keyword>
<evidence type="ECO:0000313" key="3">
    <source>
        <dbReference type="EMBL" id="GAA5213968.1"/>
    </source>
</evidence>
<organism evidence="3 4">
    <name type="scientific">Streptomyces thinghirensis</name>
    <dbReference type="NCBI Taxonomy" id="551547"/>
    <lineage>
        <taxon>Bacteria</taxon>
        <taxon>Bacillati</taxon>
        <taxon>Actinomycetota</taxon>
        <taxon>Actinomycetes</taxon>
        <taxon>Kitasatosporales</taxon>
        <taxon>Streptomycetaceae</taxon>
        <taxon>Streptomyces</taxon>
    </lineage>
</organism>
<protein>
    <submittedName>
        <fullName evidence="3">Uncharacterized protein</fullName>
    </submittedName>
</protein>
<accession>A0ABP9TAG3</accession>